<keyword evidence="2" id="KW-1185">Reference proteome</keyword>
<evidence type="ECO:0000313" key="2">
    <source>
        <dbReference type="Proteomes" id="UP001732700"/>
    </source>
</evidence>
<protein>
    <submittedName>
        <fullName evidence="1">Uncharacterized protein</fullName>
    </submittedName>
</protein>
<sequence length="631" mass="71003">MDRQVTRADLERLLSDQDAEPIALPLSLLGEITNGFSKDLIIGEGGFAVVYKGMLGNGSTVAVKKLSKAYMHEKEFIREVECLMKAKHKNVARFLGYCGDRQQKAEKFNGKFVMADVEQRLLCFEYLPNGSLRGYIKDASYRSEWGKRLQIIYGICEGLHHLHQKSIIHCDLKPENILLNHNMVPQITDFGASRCLVKDQSSVIATTIGGRGTIGYMPPEFFDNQVITLRFDLYSLGATIMEIVTGQKGYDDTENILESWRNKLETSQVDIMLKQVRACVDIGKRCLEYNPAKRPTIQNIMDTLNKTGSMDCSADSGMSSSSVEQIVRMKGYRKVVSIDVHSAKPWIVITHFEGPFRVWNYQTEAFVMSLDVTREQEGKTFLTAKFIERMGWIVAGGCDGYIYVFDCNNTMKKVHSFEALTEQITSLAIHPTKPYVLSASYDFEIGLWEWTNGWKSVQKFKNAHSGSVTQIAFDPKDDNAFASASMDGTVKIWKIGCPKYSKKLIWHSDSKKKVKVRCLDYFTRENKQYLITGAGAGKAKIWGVPVQELSGHQNNKRVSAVCSHPELPLLMTGSRDGTVCVWNSNTFRLERTLKFSLKVHSLGCIKGSRRVVIGHSEGITIVELDKESCSS</sequence>
<accession>A0ACD6AGE9</accession>
<dbReference type="EnsemblPlants" id="AVESA.00010b.r2.7DG1352430.1">
    <property type="protein sequence ID" value="AVESA.00010b.r2.7DG1352430.1.CDS"/>
    <property type="gene ID" value="AVESA.00010b.r2.7DG1352430"/>
</dbReference>
<organism evidence="1 2">
    <name type="scientific">Avena sativa</name>
    <name type="common">Oat</name>
    <dbReference type="NCBI Taxonomy" id="4498"/>
    <lineage>
        <taxon>Eukaryota</taxon>
        <taxon>Viridiplantae</taxon>
        <taxon>Streptophyta</taxon>
        <taxon>Embryophyta</taxon>
        <taxon>Tracheophyta</taxon>
        <taxon>Spermatophyta</taxon>
        <taxon>Magnoliopsida</taxon>
        <taxon>Liliopsida</taxon>
        <taxon>Poales</taxon>
        <taxon>Poaceae</taxon>
        <taxon>BOP clade</taxon>
        <taxon>Pooideae</taxon>
        <taxon>Poodae</taxon>
        <taxon>Poeae</taxon>
        <taxon>Poeae Chloroplast Group 1 (Aveneae type)</taxon>
        <taxon>Aveninae</taxon>
        <taxon>Avena</taxon>
    </lineage>
</organism>
<evidence type="ECO:0000313" key="1">
    <source>
        <dbReference type="EnsemblPlants" id="AVESA.00010b.r2.7DG1352430.1.CDS"/>
    </source>
</evidence>
<name>A0ACD6AGE9_AVESA</name>
<dbReference type="Proteomes" id="UP001732700">
    <property type="component" value="Chromosome 7D"/>
</dbReference>
<reference evidence="1" key="2">
    <citation type="submission" date="2025-09" db="UniProtKB">
        <authorList>
            <consortium name="EnsemblPlants"/>
        </authorList>
    </citation>
    <scope>IDENTIFICATION</scope>
</reference>
<proteinExistence type="predicted"/>
<reference evidence="1" key="1">
    <citation type="submission" date="2021-05" db="EMBL/GenBank/DDBJ databases">
        <authorList>
            <person name="Scholz U."/>
            <person name="Mascher M."/>
            <person name="Fiebig A."/>
        </authorList>
    </citation>
    <scope>NUCLEOTIDE SEQUENCE [LARGE SCALE GENOMIC DNA]</scope>
</reference>